<name>A0A132N9H6_9ACTN</name>
<reference evidence="5 7" key="2">
    <citation type="submission" date="2015-02" db="EMBL/GenBank/DDBJ databases">
        <title>Physiological reanalysis, assessment of diazotrophy, and genome sequences of multiple isolates of Streptomyces thermoautotrophicus.</title>
        <authorList>
            <person name="MacKellar D.C."/>
            <person name="Lieber L."/>
            <person name="Norman J."/>
            <person name="Bolger A."/>
            <person name="Tobin C."/>
            <person name="Murray J.W."/>
            <person name="Prell J."/>
        </authorList>
    </citation>
    <scope>NUCLEOTIDE SEQUENCE [LARGE SCALE GENOMIC DNA]</scope>
    <source>
        <strain evidence="5 7">UBT1</strain>
    </source>
</reference>
<evidence type="ECO:0000256" key="2">
    <source>
        <dbReference type="ARBA" id="ARBA00023136"/>
    </source>
</evidence>
<dbReference type="Proteomes" id="UP000070659">
    <property type="component" value="Unassembled WGS sequence"/>
</dbReference>
<evidence type="ECO:0000313" key="6">
    <source>
        <dbReference type="Proteomes" id="UP000070598"/>
    </source>
</evidence>
<dbReference type="PANTHER" id="PTHR37042:SF4">
    <property type="entry name" value="OUTER MEMBRANE PROTEIN RV1973"/>
    <property type="match status" value="1"/>
</dbReference>
<feature type="transmembrane region" description="Helical" evidence="3">
    <location>
        <begin position="20"/>
        <end position="41"/>
    </location>
</feature>
<accession>A0A132N9H6</accession>
<dbReference type="EMBL" id="JYIK01001093">
    <property type="protein sequence ID" value="KWX06670.1"/>
    <property type="molecule type" value="Genomic_DNA"/>
</dbReference>
<evidence type="ECO:0000256" key="3">
    <source>
        <dbReference type="SAM" id="Phobius"/>
    </source>
</evidence>
<dbReference type="PANTHER" id="PTHR37042">
    <property type="entry name" value="OUTER MEMBRANE PROTEIN RV1973"/>
    <property type="match status" value="1"/>
</dbReference>
<comment type="caution">
    <text evidence="5">The sequence shown here is derived from an EMBL/GenBank/DDBJ whole genome shotgun (WGS) entry which is preliminary data.</text>
</comment>
<evidence type="ECO:0000313" key="5">
    <source>
        <dbReference type="EMBL" id="KWX06670.1"/>
    </source>
</evidence>
<evidence type="ECO:0000256" key="1">
    <source>
        <dbReference type="ARBA" id="ARBA00004370"/>
    </source>
</evidence>
<evidence type="ECO:0008006" key="8">
    <source>
        <dbReference type="Google" id="ProtNLM"/>
    </source>
</evidence>
<dbReference type="GO" id="GO:0016020">
    <property type="term" value="C:membrane"/>
    <property type="evidence" value="ECO:0007669"/>
    <property type="project" value="UniProtKB-SubCell"/>
</dbReference>
<dbReference type="RefSeq" id="WP_066892085.1">
    <property type="nucleotide sequence ID" value="NZ_CP171739.1"/>
</dbReference>
<proteinExistence type="predicted"/>
<evidence type="ECO:0000313" key="7">
    <source>
        <dbReference type="Proteomes" id="UP000070659"/>
    </source>
</evidence>
<gene>
    <name evidence="4" type="ORF">TH66_13315</name>
    <name evidence="5" type="ORF">TR74_21395</name>
</gene>
<reference evidence="6" key="1">
    <citation type="submission" date="2015-02" db="EMBL/GenBank/DDBJ databases">
        <title>Physiological reanalysis, assessment of diazotrophy, and genome sequences of multiple isolates of Streptomyces thermoautotrophicus.</title>
        <authorList>
            <person name="MacKellar D.C."/>
            <person name="Lieber L."/>
            <person name="Norman J."/>
            <person name="Bolger A."/>
            <person name="Tobin C."/>
            <person name="Murray J.W."/>
            <person name="Friesen M."/>
            <person name="Prell J."/>
        </authorList>
    </citation>
    <scope>NUCLEOTIDE SEQUENCE [LARGE SCALE GENOMIC DNA]</scope>
    <source>
        <strain evidence="6">UBT1</strain>
    </source>
</reference>
<dbReference type="EMBL" id="JYIJ01000017">
    <property type="protein sequence ID" value="KWX03902.1"/>
    <property type="molecule type" value="Genomic_DNA"/>
</dbReference>
<dbReference type="OrthoDB" id="3395172at2"/>
<keyword evidence="3" id="KW-0812">Transmembrane</keyword>
<dbReference type="AlphaFoldDB" id="A0A132N9H6"/>
<dbReference type="Proteomes" id="UP000070598">
    <property type="component" value="Unassembled WGS sequence"/>
</dbReference>
<keyword evidence="2 3" id="KW-0472">Membrane</keyword>
<dbReference type="PATRIC" id="fig|1469144.8.peg.3229"/>
<keyword evidence="3" id="KW-1133">Transmembrane helix</keyword>
<protein>
    <recommendedName>
        <fullName evidence="8">Mce-associated membrane protein</fullName>
    </recommendedName>
</protein>
<comment type="subcellular location">
    <subcellularLocation>
        <location evidence="1">Membrane</location>
    </subcellularLocation>
</comment>
<sequence length="171" mass="18958">MAADRPAGQLTSSRGRGAVVGLSVVLVLLLAAAGVLGWQVYRYRAEEGRRQEILAAARQMVVNFTTLDYQHGRRDLDRVLEASTGDFKQEFSARAPQLEQLVTENKTVSKGQVLEAGIVSYDDDSARVLVVADSTVTNKAVPQGQERHYRIQLDLRREGDRWLTSNLEFVG</sequence>
<organism evidence="5 6">
    <name type="scientific">Carbonactinospora thermoautotrophica</name>
    <dbReference type="NCBI Taxonomy" id="1469144"/>
    <lineage>
        <taxon>Bacteria</taxon>
        <taxon>Bacillati</taxon>
        <taxon>Actinomycetota</taxon>
        <taxon>Actinomycetes</taxon>
        <taxon>Kitasatosporales</taxon>
        <taxon>Carbonactinosporaceae</taxon>
        <taxon>Carbonactinospora</taxon>
    </lineage>
</organism>
<evidence type="ECO:0000313" key="4">
    <source>
        <dbReference type="EMBL" id="KWX03902.1"/>
    </source>
</evidence>